<evidence type="ECO:0000313" key="2">
    <source>
        <dbReference type="Proteomes" id="UP000182284"/>
    </source>
</evidence>
<organism evidence="1 2">
    <name type="scientific">Celeribacter baekdonensis</name>
    <dbReference type="NCBI Taxonomy" id="875171"/>
    <lineage>
        <taxon>Bacteria</taxon>
        <taxon>Pseudomonadati</taxon>
        <taxon>Pseudomonadota</taxon>
        <taxon>Alphaproteobacteria</taxon>
        <taxon>Rhodobacterales</taxon>
        <taxon>Roseobacteraceae</taxon>
        <taxon>Celeribacter</taxon>
    </lineage>
</organism>
<dbReference type="RefSeq" id="WP_425429343.1">
    <property type="nucleotide sequence ID" value="NZ_FNBL01000022.1"/>
</dbReference>
<dbReference type="InterPro" id="IPR046901">
    <property type="entry name" value="ABC-3C_MC5"/>
</dbReference>
<reference evidence="1 2" key="1">
    <citation type="submission" date="2016-10" db="EMBL/GenBank/DDBJ databases">
        <authorList>
            <person name="de Groot N.N."/>
        </authorList>
    </citation>
    <scope>NUCLEOTIDE SEQUENCE [LARGE SCALE GENOMIC DNA]</scope>
    <source>
        <strain evidence="1 2">DSM 27375</strain>
    </source>
</reference>
<dbReference type="Pfam" id="PF20291">
    <property type="entry name" value="MC5"/>
    <property type="match status" value="1"/>
</dbReference>
<proteinExistence type="predicted"/>
<accession>A0A1G7UGX8</accession>
<dbReference type="AlphaFoldDB" id="A0A1G7UGX8"/>
<protein>
    <submittedName>
        <fullName evidence="1">Uncharacterized protein</fullName>
    </submittedName>
</protein>
<dbReference type="Proteomes" id="UP000182284">
    <property type="component" value="Unassembled WGS sequence"/>
</dbReference>
<gene>
    <name evidence="1" type="ORF">SAMN04488117_12231</name>
</gene>
<evidence type="ECO:0000313" key="1">
    <source>
        <dbReference type="EMBL" id="SDG46805.1"/>
    </source>
</evidence>
<dbReference type="EMBL" id="FNBL01000022">
    <property type="protein sequence ID" value="SDG46805.1"/>
    <property type="molecule type" value="Genomic_DNA"/>
</dbReference>
<name>A0A1G7UGX8_9RHOB</name>
<sequence length="171" mass="19651">MIRIWHPMRDPHHCSFRMMALRLATTRQLSVPRASLLDTFLLFPEYLHEIQYKGFGSLRSSLRDLEIPKPSDSFVSLPDIRTVFRELQVFQKAALRQLVAKNILSADAFKEGKLTLSSKGIPDELKQVLQAFVSENSRQLWFITDELSEIPLDGPTGLLRRANLELGGRFR</sequence>